<accession>A0A437QQV5</accession>
<protein>
    <submittedName>
        <fullName evidence="1">EAL domain-containing protein</fullName>
    </submittedName>
</protein>
<proteinExistence type="predicted"/>
<dbReference type="EMBL" id="SADE01000002">
    <property type="protein sequence ID" value="RVU36901.1"/>
    <property type="molecule type" value="Genomic_DNA"/>
</dbReference>
<dbReference type="SUPFAM" id="SSF141868">
    <property type="entry name" value="EAL domain-like"/>
    <property type="match status" value="1"/>
</dbReference>
<comment type="caution">
    <text evidence="1">The sequence shown here is derived from an EMBL/GenBank/DDBJ whole genome shotgun (WGS) entry which is preliminary data.</text>
</comment>
<dbReference type="Gene3D" id="3.20.20.450">
    <property type="entry name" value="EAL domain"/>
    <property type="match status" value="1"/>
</dbReference>
<dbReference type="OrthoDB" id="8431402at2"/>
<evidence type="ECO:0000313" key="1">
    <source>
        <dbReference type="EMBL" id="RVU36901.1"/>
    </source>
</evidence>
<dbReference type="Proteomes" id="UP000287447">
    <property type="component" value="Unassembled WGS sequence"/>
</dbReference>
<sequence length="413" mass="47387">MLLDFAQRLERHREERRAVHLHLSRLKPQNRRDHHLRIAVNTLEDFVRSYEGQIFTLGSADVVFVCKGVRLAQLDDIVMRMRYMFSEDPLSSADPDEDGHGRFATLYNIESQYDGFLDLCKNLYNEEQIRQRRLQQIATQSGDDLPTDTRRPLSPQQLGRLEEVLERADLSSVLRRQAVCAFGKGRNDPPKPMFRELFVSVVDLATTVLPDVDLAANRWLFQHLTQTLDRRVLKMLARAEDTSLHSQISVNLNVHTLLSQEFLEFDSSLRMGSRGTLVVELQMIDILADYSNYLFARDFAREKGYRVCLDGITPDTLFYVDRHQMGVDLIKLASSPVFDTVDENDPRLQEVGEEIARVGKGRVILSRVDNENMIRNGMKLGITLFQGRQVDQILQRGSRSWGPAVGQGRLTRS</sequence>
<name>A0A437QQV5_9PROT</name>
<evidence type="ECO:0000313" key="2">
    <source>
        <dbReference type="Proteomes" id="UP000287447"/>
    </source>
</evidence>
<dbReference type="AlphaFoldDB" id="A0A437QQV5"/>
<reference evidence="2" key="1">
    <citation type="submission" date="2019-01" db="EMBL/GenBank/DDBJ databases">
        <title>Gri0909 isolated from a small marine red alga.</title>
        <authorList>
            <person name="Kim J."/>
            <person name="Jeong S.E."/>
            <person name="Jeon C.O."/>
        </authorList>
    </citation>
    <scope>NUCLEOTIDE SEQUENCE [LARGE SCALE GENOMIC DNA]</scope>
    <source>
        <strain evidence="2">Gri0909</strain>
    </source>
</reference>
<gene>
    <name evidence="1" type="ORF">EOI86_12510</name>
</gene>
<keyword evidence="2" id="KW-1185">Reference proteome</keyword>
<organism evidence="1 2">
    <name type="scientific">Hwanghaeella grinnelliae</name>
    <dbReference type="NCBI Taxonomy" id="2500179"/>
    <lineage>
        <taxon>Bacteria</taxon>
        <taxon>Pseudomonadati</taxon>
        <taxon>Pseudomonadota</taxon>
        <taxon>Alphaproteobacteria</taxon>
        <taxon>Rhodospirillales</taxon>
        <taxon>Rhodospirillaceae</taxon>
        <taxon>Hwanghaeella</taxon>
    </lineage>
</organism>
<dbReference type="InterPro" id="IPR035919">
    <property type="entry name" value="EAL_sf"/>
</dbReference>